<accession>A0A382UPI0</accession>
<reference evidence="2" key="1">
    <citation type="submission" date="2018-05" db="EMBL/GenBank/DDBJ databases">
        <authorList>
            <person name="Lanie J.A."/>
            <person name="Ng W.-L."/>
            <person name="Kazmierczak K.M."/>
            <person name="Andrzejewski T.M."/>
            <person name="Davidsen T.M."/>
            <person name="Wayne K.J."/>
            <person name="Tettelin H."/>
            <person name="Glass J.I."/>
            <person name="Rusch D."/>
            <person name="Podicherti R."/>
            <person name="Tsui H.-C.T."/>
            <person name="Winkler M.E."/>
        </authorList>
    </citation>
    <scope>NUCLEOTIDE SEQUENCE</scope>
</reference>
<feature type="non-terminal residue" evidence="2">
    <location>
        <position position="119"/>
    </location>
</feature>
<dbReference type="CDD" id="cd02440">
    <property type="entry name" value="AdoMet_MTases"/>
    <property type="match status" value="1"/>
</dbReference>
<dbReference type="AlphaFoldDB" id="A0A382UPI0"/>
<proteinExistence type="predicted"/>
<gene>
    <name evidence="2" type="ORF">METZ01_LOCUS388462</name>
</gene>
<evidence type="ECO:0000313" key="2">
    <source>
        <dbReference type="EMBL" id="SVD35608.1"/>
    </source>
</evidence>
<organism evidence="2">
    <name type="scientific">marine metagenome</name>
    <dbReference type="NCBI Taxonomy" id="408172"/>
    <lineage>
        <taxon>unclassified sequences</taxon>
        <taxon>metagenomes</taxon>
        <taxon>ecological metagenomes</taxon>
    </lineage>
</organism>
<dbReference type="Pfam" id="PF13649">
    <property type="entry name" value="Methyltransf_25"/>
    <property type="match status" value="1"/>
</dbReference>
<feature type="domain" description="Methyltransferase" evidence="1">
    <location>
        <begin position="8"/>
        <end position="94"/>
    </location>
</feature>
<dbReference type="Gene3D" id="3.40.50.150">
    <property type="entry name" value="Vaccinia Virus protein VP39"/>
    <property type="match status" value="1"/>
</dbReference>
<evidence type="ECO:0000259" key="1">
    <source>
        <dbReference type="Pfam" id="PF13649"/>
    </source>
</evidence>
<sequence length="119" mass="13374">MPSRGAALDLACGYGSNSICLANNKLNVTAWDISQLALQELSIRSKDLGLVINCEARDVLQYPPEPNTFDVIVVSKFLDRQLIKHIRRAIKPNGLIFYQTFIKDKIDKLGPKNPDYQLN</sequence>
<dbReference type="InterPro" id="IPR041698">
    <property type="entry name" value="Methyltransf_25"/>
</dbReference>
<dbReference type="SUPFAM" id="SSF53335">
    <property type="entry name" value="S-adenosyl-L-methionine-dependent methyltransferases"/>
    <property type="match status" value="1"/>
</dbReference>
<name>A0A382UPI0_9ZZZZ</name>
<dbReference type="InterPro" id="IPR029063">
    <property type="entry name" value="SAM-dependent_MTases_sf"/>
</dbReference>
<protein>
    <recommendedName>
        <fullName evidence="1">Methyltransferase domain-containing protein</fullName>
    </recommendedName>
</protein>
<dbReference type="EMBL" id="UINC01145462">
    <property type="protein sequence ID" value="SVD35608.1"/>
    <property type="molecule type" value="Genomic_DNA"/>
</dbReference>